<name>A0A383F918_9ZZZZ</name>
<keyword evidence="1" id="KW-0472">Membrane</keyword>
<evidence type="ECO:0000313" key="3">
    <source>
        <dbReference type="EMBL" id="SVE64908.1"/>
    </source>
</evidence>
<evidence type="ECO:0000259" key="2">
    <source>
        <dbReference type="PROSITE" id="PS50850"/>
    </source>
</evidence>
<dbReference type="Pfam" id="PF07690">
    <property type="entry name" value="MFS_1"/>
    <property type="match status" value="1"/>
</dbReference>
<dbReference type="PANTHER" id="PTHR11360">
    <property type="entry name" value="MONOCARBOXYLATE TRANSPORTER"/>
    <property type="match status" value="1"/>
</dbReference>
<evidence type="ECO:0000256" key="1">
    <source>
        <dbReference type="SAM" id="Phobius"/>
    </source>
</evidence>
<dbReference type="InterPro" id="IPR036259">
    <property type="entry name" value="MFS_trans_sf"/>
</dbReference>
<protein>
    <recommendedName>
        <fullName evidence="2">Major facilitator superfamily (MFS) profile domain-containing protein</fullName>
    </recommendedName>
</protein>
<sequence length="208" mass="22301">VGIGEWVNVLAHSNGELNSMPAIYLNTQTYRWVILFFSFLTLCVSNGMTLAGPTVFDEEILNGLAQITGSEIPLGAFKLTGLIMFLTAGGLGFFAGALADRVGVKPLMLIGLAMLAAGNFLFGQIQSLTNLYWVYAGFGLSLTLCGLMLNVMLVSRWFVHGRGLAIGLLLAGTSLGNGFFPPLNAWLLGIIGDWREVFAWIALIPLGL</sequence>
<dbReference type="EMBL" id="UINC01232090">
    <property type="protein sequence ID" value="SVE64908.1"/>
    <property type="molecule type" value="Genomic_DNA"/>
</dbReference>
<feature type="transmembrane region" description="Helical" evidence="1">
    <location>
        <begin position="131"/>
        <end position="151"/>
    </location>
</feature>
<dbReference type="GO" id="GO:0022857">
    <property type="term" value="F:transmembrane transporter activity"/>
    <property type="evidence" value="ECO:0007669"/>
    <property type="project" value="InterPro"/>
</dbReference>
<dbReference type="Gene3D" id="1.20.1250.20">
    <property type="entry name" value="MFS general substrate transporter like domains"/>
    <property type="match status" value="1"/>
</dbReference>
<dbReference type="SUPFAM" id="SSF103473">
    <property type="entry name" value="MFS general substrate transporter"/>
    <property type="match status" value="1"/>
</dbReference>
<dbReference type="PANTHER" id="PTHR11360:SF290">
    <property type="entry name" value="MONOCARBOXYLATE MFS PERMEASE"/>
    <property type="match status" value="1"/>
</dbReference>
<feature type="transmembrane region" description="Helical" evidence="1">
    <location>
        <begin position="76"/>
        <end position="99"/>
    </location>
</feature>
<organism evidence="3">
    <name type="scientific">marine metagenome</name>
    <dbReference type="NCBI Taxonomy" id="408172"/>
    <lineage>
        <taxon>unclassified sequences</taxon>
        <taxon>metagenomes</taxon>
        <taxon>ecological metagenomes</taxon>
    </lineage>
</organism>
<dbReference type="AlphaFoldDB" id="A0A383F918"/>
<gene>
    <name evidence="3" type="ORF">METZ01_LOCUS517762</name>
</gene>
<dbReference type="InterPro" id="IPR011701">
    <property type="entry name" value="MFS"/>
</dbReference>
<feature type="non-terminal residue" evidence="3">
    <location>
        <position position="1"/>
    </location>
</feature>
<dbReference type="InterPro" id="IPR020846">
    <property type="entry name" value="MFS_dom"/>
</dbReference>
<feature type="transmembrane region" description="Helical" evidence="1">
    <location>
        <begin position="163"/>
        <end position="180"/>
    </location>
</feature>
<feature type="transmembrane region" description="Helical" evidence="1">
    <location>
        <begin position="106"/>
        <end position="125"/>
    </location>
</feature>
<keyword evidence="1" id="KW-0812">Transmembrane</keyword>
<keyword evidence="1" id="KW-1133">Transmembrane helix</keyword>
<dbReference type="PROSITE" id="PS50850">
    <property type="entry name" value="MFS"/>
    <property type="match status" value="1"/>
</dbReference>
<proteinExistence type="predicted"/>
<feature type="transmembrane region" description="Helical" evidence="1">
    <location>
        <begin position="32"/>
        <end position="56"/>
    </location>
</feature>
<reference evidence="3" key="1">
    <citation type="submission" date="2018-05" db="EMBL/GenBank/DDBJ databases">
        <authorList>
            <person name="Lanie J.A."/>
            <person name="Ng W.-L."/>
            <person name="Kazmierczak K.M."/>
            <person name="Andrzejewski T.M."/>
            <person name="Davidsen T.M."/>
            <person name="Wayne K.J."/>
            <person name="Tettelin H."/>
            <person name="Glass J.I."/>
            <person name="Rusch D."/>
            <person name="Podicherti R."/>
            <person name="Tsui H.-C.T."/>
            <person name="Winkler M.E."/>
        </authorList>
    </citation>
    <scope>NUCLEOTIDE SEQUENCE</scope>
</reference>
<feature type="non-terminal residue" evidence="3">
    <location>
        <position position="208"/>
    </location>
</feature>
<feature type="domain" description="Major facilitator superfamily (MFS) profile" evidence="2">
    <location>
        <begin position="24"/>
        <end position="208"/>
    </location>
</feature>
<accession>A0A383F918</accession>
<dbReference type="InterPro" id="IPR050327">
    <property type="entry name" value="Proton-linked_MCT"/>
</dbReference>